<gene>
    <name evidence="5" type="ORF">TPL01_11540</name>
</gene>
<dbReference type="GO" id="GO:0005737">
    <property type="term" value="C:cytoplasm"/>
    <property type="evidence" value="ECO:0007669"/>
    <property type="project" value="InterPro"/>
</dbReference>
<proteinExistence type="inferred from homology"/>
<evidence type="ECO:0000313" key="5">
    <source>
        <dbReference type="EMBL" id="GEP30016.1"/>
    </source>
</evidence>
<dbReference type="PANTHER" id="PTHR42811">
    <property type="entry name" value="SERINE ACETYLTRANSFERASE"/>
    <property type="match status" value="1"/>
</dbReference>
<evidence type="ECO:0000256" key="3">
    <source>
        <dbReference type="ARBA" id="ARBA00023315"/>
    </source>
</evidence>
<dbReference type="GO" id="GO:0009001">
    <property type="term" value="F:serine O-acetyltransferase activity"/>
    <property type="evidence" value="ECO:0007669"/>
    <property type="project" value="UniProtKB-EC"/>
</dbReference>
<comment type="caution">
    <text evidence="5">The sequence shown here is derived from an EMBL/GenBank/DDBJ whole genome shotgun (WGS) entry which is preliminary data.</text>
</comment>
<evidence type="ECO:0000313" key="6">
    <source>
        <dbReference type="Proteomes" id="UP000321337"/>
    </source>
</evidence>
<dbReference type="SUPFAM" id="SSF51161">
    <property type="entry name" value="Trimeric LpxA-like enzymes"/>
    <property type="match status" value="1"/>
</dbReference>
<dbReference type="AlphaFoldDB" id="A0A512L6A6"/>
<dbReference type="PIRSF" id="PIRSF000441">
    <property type="entry name" value="CysE"/>
    <property type="match status" value="1"/>
</dbReference>
<dbReference type="Gene3D" id="2.160.10.10">
    <property type="entry name" value="Hexapeptide repeat proteins"/>
    <property type="match status" value="1"/>
</dbReference>
<evidence type="ECO:0000256" key="4">
    <source>
        <dbReference type="PIRNR" id="PIRNR000441"/>
    </source>
</evidence>
<evidence type="ECO:0000256" key="1">
    <source>
        <dbReference type="ARBA" id="ARBA00007274"/>
    </source>
</evidence>
<dbReference type="GO" id="GO:0006535">
    <property type="term" value="P:cysteine biosynthetic process from serine"/>
    <property type="evidence" value="ECO:0007669"/>
    <property type="project" value="InterPro"/>
</dbReference>
<sequence length="172" mass="18537">MTKFLEDLRGYREGLLAQGFWALQVYRFGHARFKVRSALIRKPWGLLHLVLSKWIELTCGITIGATASIGRRFMIEHFGGIVIHGHAVIGDDCMIRHGVTVGNKISDKPLDAPTIGSRVDIGAGAKLIGKITIGDDCCIGANAVVITDVPSGSIAVGVPAVIKLRRPRQASK</sequence>
<accession>A0A512L6A6</accession>
<protein>
    <recommendedName>
        <fullName evidence="4">Serine acetyltransferase</fullName>
        <ecNumber evidence="4">2.3.1.30</ecNumber>
    </recommendedName>
</protein>
<organism evidence="5 6">
    <name type="scientific">Sulfuriferula plumbiphila</name>
    <dbReference type="NCBI Taxonomy" id="171865"/>
    <lineage>
        <taxon>Bacteria</taxon>
        <taxon>Pseudomonadati</taxon>
        <taxon>Pseudomonadota</taxon>
        <taxon>Betaproteobacteria</taxon>
        <taxon>Nitrosomonadales</taxon>
        <taxon>Sulfuricellaceae</taxon>
        <taxon>Sulfuriferula</taxon>
    </lineage>
</organism>
<keyword evidence="6" id="KW-1185">Reference proteome</keyword>
<dbReference type="EMBL" id="BKAD01000010">
    <property type="protein sequence ID" value="GEP30016.1"/>
    <property type="molecule type" value="Genomic_DNA"/>
</dbReference>
<dbReference type="InterPro" id="IPR005881">
    <property type="entry name" value="Ser_O-AcTrfase"/>
</dbReference>
<keyword evidence="2 4" id="KW-0808">Transferase</keyword>
<keyword evidence="3 4" id="KW-0012">Acyltransferase</keyword>
<name>A0A512L6A6_9PROT</name>
<dbReference type="OrthoDB" id="8612290at2"/>
<dbReference type="InterPro" id="IPR011004">
    <property type="entry name" value="Trimer_LpxA-like_sf"/>
</dbReference>
<dbReference type="Pfam" id="PF00132">
    <property type="entry name" value="Hexapep"/>
    <property type="match status" value="1"/>
</dbReference>
<dbReference type="RefSeq" id="WP_147071679.1">
    <property type="nucleotide sequence ID" value="NZ_AP021884.1"/>
</dbReference>
<dbReference type="InterPro" id="IPR045304">
    <property type="entry name" value="LbH_SAT"/>
</dbReference>
<dbReference type="Proteomes" id="UP000321337">
    <property type="component" value="Unassembled WGS sequence"/>
</dbReference>
<comment type="similarity">
    <text evidence="1 4">Belongs to the transferase hexapeptide repeat family.</text>
</comment>
<reference evidence="5 6" key="1">
    <citation type="submission" date="2019-07" db="EMBL/GenBank/DDBJ databases">
        <title>Whole genome shotgun sequence of Thiobacillus plumbophilus NBRC 107929.</title>
        <authorList>
            <person name="Hosoyama A."/>
            <person name="Uohara A."/>
            <person name="Ohji S."/>
            <person name="Ichikawa N."/>
        </authorList>
    </citation>
    <scope>NUCLEOTIDE SEQUENCE [LARGE SCALE GENOMIC DNA]</scope>
    <source>
        <strain evidence="5 6">NBRC 107929</strain>
    </source>
</reference>
<dbReference type="EC" id="2.3.1.30" evidence="4"/>
<comment type="catalytic activity">
    <reaction evidence="4">
        <text>L-serine + acetyl-CoA = O-acetyl-L-serine + CoA</text>
        <dbReference type="Rhea" id="RHEA:24560"/>
        <dbReference type="ChEBI" id="CHEBI:33384"/>
        <dbReference type="ChEBI" id="CHEBI:57287"/>
        <dbReference type="ChEBI" id="CHEBI:57288"/>
        <dbReference type="ChEBI" id="CHEBI:58340"/>
        <dbReference type="EC" id="2.3.1.30"/>
    </reaction>
</comment>
<evidence type="ECO:0000256" key="2">
    <source>
        <dbReference type="ARBA" id="ARBA00022679"/>
    </source>
</evidence>
<dbReference type="CDD" id="cd03354">
    <property type="entry name" value="LbH_SAT"/>
    <property type="match status" value="1"/>
</dbReference>
<dbReference type="InterPro" id="IPR001451">
    <property type="entry name" value="Hexapep"/>
</dbReference>